<dbReference type="RefSeq" id="WP_260901235.1">
    <property type="nucleotide sequence ID" value="NZ_JAOCZP010000002.1"/>
</dbReference>
<evidence type="ECO:0000313" key="4">
    <source>
        <dbReference type="Proteomes" id="UP001320831"/>
    </source>
</evidence>
<gene>
    <name evidence="3" type="ORF">N5A92_06770</name>
</gene>
<feature type="coiled-coil region" evidence="1">
    <location>
        <begin position="169"/>
        <end position="336"/>
    </location>
</feature>
<comment type="caution">
    <text evidence="3">The sequence shown here is derived from an EMBL/GenBank/DDBJ whole genome shotgun (WGS) entry which is preliminary data.</text>
</comment>
<sequence length="403" mass="44655">MIQTVLTFILGFLAAAALALAVAPALWRRAGVLTRKRIEASMPLSSEELQAEIDAVRAKYAMTTRRLEMKAEAIKKKAAQDLVEINVQREEVRRLGEECTARDEALATLQARYDDIAKQLSERDAEMKASSAKLPTVEKSLAERTAEVEELSRLYEESSLIASSHQVELVAREADIERLNDTITRLRNEAKEADRARRAAASEKTKVEEALKAARKRSDELERRIEGMMTDLSTRDERLERQEKEIARLKRKIRENAGDNGVSRQLIDAEEAKARLEMQVADLSLQVSTLLAQDGGEGGAMSTARKSEVERLRSRLATLMRENKKLREAIAAAEEGPGDDDLREQISNLAAEVVNMAAVLEGPGSPVEKALSERPSVPPEGEVRPPSLAERVRTLREGSAPAE</sequence>
<protein>
    <recommendedName>
        <fullName evidence="5">Chromosome partition protein Smc</fullName>
    </recommendedName>
</protein>
<accession>A0ABT2LJG3</accession>
<evidence type="ECO:0000313" key="3">
    <source>
        <dbReference type="EMBL" id="MCT7374736.1"/>
    </source>
</evidence>
<reference evidence="3 4" key="1">
    <citation type="submission" date="2022-09" db="EMBL/GenBank/DDBJ databases">
        <title>Chelativorans salina sp. nov., a novel slightly halophilic bacterium isolated from a saline lake sediment enrichment.</title>
        <authorList>
            <person name="Gao L."/>
            <person name="Fang B.-Z."/>
            <person name="Li W.-J."/>
        </authorList>
    </citation>
    <scope>NUCLEOTIDE SEQUENCE [LARGE SCALE GENOMIC DNA]</scope>
    <source>
        <strain evidence="3 4">EGI FJ00035</strain>
    </source>
</reference>
<name>A0ABT2LJG3_9HYPH</name>
<evidence type="ECO:0000256" key="1">
    <source>
        <dbReference type="SAM" id="Coils"/>
    </source>
</evidence>
<keyword evidence="1" id="KW-0175">Coiled coil</keyword>
<organism evidence="3 4">
    <name type="scientific">Chelativorans salis</name>
    <dbReference type="NCBI Taxonomy" id="2978478"/>
    <lineage>
        <taxon>Bacteria</taxon>
        <taxon>Pseudomonadati</taxon>
        <taxon>Pseudomonadota</taxon>
        <taxon>Alphaproteobacteria</taxon>
        <taxon>Hyphomicrobiales</taxon>
        <taxon>Phyllobacteriaceae</taxon>
        <taxon>Chelativorans</taxon>
    </lineage>
</organism>
<keyword evidence="4" id="KW-1185">Reference proteome</keyword>
<proteinExistence type="predicted"/>
<evidence type="ECO:0000256" key="2">
    <source>
        <dbReference type="SAM" id="MobiDB-lite"/>
    </source>
</evidence>
<dbReference type="Proteomes" id="UP001320831">
    <property type="component" value="Unassembled WGS sequence"/>
</dbReference>
<feature type="region of interest" description="Disordered" evidence="2">
    <location>
        <begin position="365"/>
        <end position="403"/>
    </location>
</feature>
<evidence type="ECO:0008006" key="5">
    <source>
        <dbReference type="Google" id="ProtNLM"/>
    </source>
</evidence>
<dbReference type="EMBL" id="JAOCZP010000002">
    <property type="protein sequence ID" value="MCT7374736.1"/>
    <property type="molecule type" value="Genomic_DNA"/>
</dbReference>